<comment type="caution">
    <text evidence="2">The sequence shown here is derived from an EMBL/GenBank/DDBJ whole genome shotgun (WGS) entry which is preliminary data.</text>
</comment>
<dbReference type="PANTHER" id="PTHR13261:SF0">
    <property type="entry name" value="BRCA2 AND CDKN1A-INTERACTING PROTEIN"/>
    <property type="match status" value="1"/>
</dbReference>
<evidence type="ECO:0000313" key="2">
    <source>
        <dbReference type="EMBL" id="CAA7050598.1"/>
    </source>
</evidence>
<reference evidence="2" key="1">
    <citation type="submission" date="2020-01" db="EMBL/GenBank/DDBJ databases">
        <authorList>
            <person name="Mishra B."/>
        </authorList>
    </citation>
    <scope>NUCLEOTIDE SEQUENCE [LARGE SCALE GENOMIC DNA]</scope>
</reference>
<evidence type="ECO:0000313" key="3">
    <source>
        <dbReference type="Proteomes" id="UP000467841"/>
    </source>
</evidence>
<proteinExistence type="inferred from homology"/>
<gene>
    <name evidence="2" type="ORF">MERR_LOCUS37833</name>
</gene>
<keyword evidence="3" id="KW-1185">Reference proteome</keyword>
<comment type="similarity">
    <text evidence="1">Belongs to the BCP1 family.</text>
</comment>
<evidence type="ECO:0000256" key="1">
    <source>
        <dbReference type="ARBA" id="ARBA00006781"/>
    </source>
</evidence>
<sequence length="354" mass="40974">MSFVLPHSHRPKSNKSCSKLLLAVIGKRFQMSRRPSGRRLSKPQPLAFSPFMRFAFASSTAKRKLPHPQDCQCSEEITFDEKLPNLSKKAKKEELSDSSDEEDSQGEDVQADFEFFDPKAKDFNGVKILLQHYLDDKEWDLTSFVDLILEQTTVGTVVKVADDEDESVFAVVTALNLGRYKDNKCFRQLKEFLVKICSEKSVASELQMLLEKKARDVGLLVSQRVMNLPPQLLPPLYDGTFDEVSWATEDEPTEELRKSFRFKTYLIVTKIYKLKNPKQRKPRRGEEEIEETVFLKPEDELFLELSSWSFTYPMRSQLVTSQEMKNYQLMGLVMAVEAKRIPEFRQMLNSLIDE</sequence>
<dbReference type="GO" id="GO:0005634">
    <property type="term" value="C:nucleus"/>
    <property type="evidence" value="ECO:0007669"/>
    <property type="project" value="TreeGrafter"/>
</dbReference>
<name>A0A6D2K292_9BRAS</name>
<accession>A0A6D2K292</accession>
<dbReference type="PANTHER" id="PTHR13261">
    <property type="entry name" value="BRCA2 AND CDKN1A INTERACTING PROTEIN"/>
    <property type="match status" value="1"/>
</dbReference>
<protein>
    <recommendedName>
        <fullName evidence="4">Protein BCCIP homolog</fullName>
    </recommendedName>
</protein>
<dbReference type="Proteomes" id="UP000467841">
    <property type="component" value="Unassembled WGS sequence"/>
</dbReference>
<dbReference type="AlphaFoldDB" id="A0A6D2K292"/>
<dbReference type="OrthoDB" id="27543at2759"/>
<dbReference type="EMBL" id="CACVBM020001451">
    <property type="protein sequence ID" value="CAA7050598.1"/>
    <property type="molecule type" value="Genomic_DNA"/>
</dbReference>
<dbReference type="InterPro" id="IPR025602">
    <property type="entry name" value="BCP1_family"/>
</dbReference>
<dbReference type="Pfam" id="PF13862">
    <property type="entry name" value="BCCIP"/>
    <property type="match status" value="1"/>
</dbReference>
<organism evidence="2 3">
    <name type="scientific">Microthlaspi erraticum</name>
    <dbReference type="NCBI Taxonomy" id="1685480"/>
    <lineage>
        <taxon>Eukaryota</taxon>
        <taxon>Viridiplantae</taxon>
        <taxon>Streptophyta</taxon>
        <taxon>Embryophyta</taxon>
        <taxon>Tracheophyta</taxon>
        <taxon>Spermatophyta</taxon>
        <taxon>Magnoliopsida</taxon>
        <taxon>eudicotyledons</taxon>
        <taxon>Gunneridae</taxon>
        <taxon>Pentapetalae</taxon>
        <taxon>rosids</taxon>
        <taxon>malvids</taxon>
        <taxon>Brassicales</taxon>
        <taxon>Brassicaceae</taxon>
        <taxon>Coluteocarpeae</taxon>
        <taxon>Microthlaspi</taxon>
    </lineage>
</organism>
<evidence type="ECO:0008006" key="4">
    <source>
        <dbReference type="Google" id="ProtNLM"/>
    </source>
</evidence>